<dbReference type="KEGG" id="sphv:F9278_27795"/>
<dbReference type="AlphaFoldDB" id="A0A5P8K9W5"/>
<evidence type="ECO:0000256" key="1">
    <source>
        <dbReference type="SAM" id="MobiDB-lite"/>
    </source>
</evidence>
<evidence type="ECO:0000313" key="3">
    <source>
        <dbReference type="Proteomes" id="UP000327294"/>
    </source>
</evidence>
<feature type="region of interest" description="Disordered" evidence="1">
    <location>
        <begin position="152"/>
        <end position="172"/>
    </location>
</feature>
<accession>A0A5P8K9W5</accession>
<dbReference type="EMBL" id="CP045096">
    <property type="protein sequence ID" value="QFQ99319.1"/>
    <property type="molecule type" value="Genomic_DNA"/>
</dbReference>
<name>A0A5P8K9W5_9ACTN</name>
<protein>
    <submittedName>
        <fullName evidence="2">Uncharacterized protein</fullName>
    </submittedName>
</protein>
<organism evidence="2 3">
    <name type="scientific">Streptomyces phaeolivaceus</name>
    <dbReference type="NCBI Taxonomy" id="2653200"/>
    <lineage>
        <taxon>Bacteria</taxon>
        <taxon>Bacillati</taxon>
        <taxon>Actinomycetota</taxon>
        <taxon>Actinomycetes</taxon>
        <taxon>Kitasatosporales</taxon>
        <taxon>Streptomycetaceae</taxon>
        <taxon>Streptomyces</taxon>
    </lineage>
</organism>
<keyword evidence="3" id="KW-1185">Reference proteome</keyword>
<sequence length="218" mass="24173">MAELHRKLPSVDDRINWLSVPADPTEYEQVADSLHSLFVTARNLAPDRNVTGCTRHPNGPVDTEAPEGWGRCLLCNSNRRIGHPGVKAAPEIQRGMWAIPEPPYSHRALTETMKKLNEAVMELGLQSPDRDFEHVADLAHSAFFIARELSRPRSRSGCPRHPGAPIDSDAPGGPQCLFCLGRQRLALQGEPKVNIRPSRPAPSIRRPRNWPARPADDA</sequence>
<gene>
    <name evidence="2" type="ORF">F9278_27795</name>
</gene>
<dbReference type="Proteomes" id="UP000327294">
    <property type="component" value="Chromosome"/>
</dbReference>
<reference evidence="2 3" key="1">
    <citation type="submission" date="2019-10" db="EMBL/GenBank/DDBJ databases">
        <title>Streptomyces sp. strain GY16 isolated from leaves of Broussonetia papyrifera.</title>
        <authorList>
            <person name="Mo P."/>
        </authorList>
    </citation>
    <scope>NUCLEOTIDE SEQUENCE [LARGE SCALE GENOMIC DNA]</scope>
    <source>
        <strain evidence="2 3">GY16</strain>
    </source>
</reference>
<dbReference type="RefSeq" id="WP_152170742.1">
    <property type="nucleotide sequence ID" value="NZ_CP045096.1"/>
</dbReference>
<feature type="region of interest" description="Disordered" evidence="1">
    <location>
        <begin position="192"/>
        <end position="218"/>
    </location>
</feature>
<evidence type="ECO:0000313" key="2">
    <source>
        <dbReference type="EMBL" id="QFQ99319.1"/>
    </source>
</evidence>
<feature type="compositionally biased region" description="Low complexity" evidence="1">
    <location>
        <begin position="195"/>
        <end position="204"/>
    </location>
</feature>
<proteinExistence type="predicted"/>